<dbReference type="Pfam" id="PF01130">
    <property type="entry name" value="CD36"/>
    <property type="match status" value="1"/>
</dbReference>
<evidence type="ECO:0000256" key="5">
    <source>
        <dbReference type="ARBA" id="ARBA00023136"/>
    </source>
</evidence>
<keyword evidence="5" id="KW-0472">Membrane</keyword>
<comment type="subcellular location">
    <subcellularLocation>
        <location evidence="1">Membrane</location>
    </subcellularLocation>
</comment>
<evidence type="ECO:0000256" key="4">
    <source>
        <dbReference type="ARBA" id="ARBA00022989"/>
    </source>
</evidence>
<keyword evidence="3" id="KW-0812">Transmembrane</keyword>
<sequence>MASNDPDTFRYYDNLEYNYDTIHDLLITGNSALSISILAAPDYNTFVVDTGKSDIKQLEQVLSYGDKKDIPIWGKNKDGSDSRCTKLAGTDATQYSPGLNGDETLWAFETLLCFSLYAKHGILPDHDVKDIPTYRYTIQKENFLETLENSCLCLEDNEQKCTSGMVNLKKCGTAAGFEFIASPAFFYDAPEHLLWTGLDKVISLNEVTDENCGTFFDIEPLTGIVLNAEKKLMLSIKVRANAIPYN</sequence>
<evidence type="ECO:0000313" key="8">
    <source>
        <dbReference type="Proteomes" id="UP000194236"/>
    </source>
</evidence>
<reference evidence="7 8" key="1">
    <citation type="submission" date="2017-03" db="EMBL/GenBank/DDBJ databases">
        <title>Genome Survey of Euroglyphus maynei.</title>
        <authorList>
            <person name="Arlian L.G."/>
            <person name="Morgan M.S."/>
            <person name="Rider S.D."/>
        </authorList>
    </citation>
    <scope>NUCLEOTIDE SEQUENCE [LARGE SCALE GENOMIC DNA]</scope>
    <source>
        <strain evidence="7">Arlian Lab</strain>
        <tissue evidence="7">Whole body</tissue>
    </source>
</reference>
<dbReference type="OrthoDB" id="6498932at2759"/>
<comment type="caution">
    <text evidence="7">The sequence shown here is derived from an EMBL/GenBank/DDBJ whole genome shotgun (WGS) entry which is preliminary data.</text>
</comment>
<dbReference type="PANTHER" id="PTHR11923:SF51">
    <property type="entry name" value="LYSOSOME MEMBRANE PROTEIN 2"/>
    <property type="match status" value="1"/>
</dbReference>
<accession>A0A1Y3AV85</accession>
<dbReference type="GO" id="GO:0005737">
    <property type="term" value="C:cytoplasm"/>
    <property type="evidence" value="ECO:0007669"/>
    <property type="project" value="TreeGrafter"/>
</dbReference>
<protein>
    <submittedName>
        <fullName evidence="7">Sensory neuron membrane protein 1-like protein</fullName>
    </submittedName>
</protein>
<comment type="similarity">
    <text evidence="2">Belongs to the CD36 family.</text>
</comment>
<evidence type="ECO:0000256" key="1">
    <source>
        <dbReference type="ARBA" id="ARBA00004370"/>
    </source>
</evidence>
<dbReference type="Proteomes" id="UP000194236">
    <property type="component" value="Unassembled WGS sequence"/>
</dbReference>
<keyword evidence="4" id="KW-1133">Transmembrane helix</keyword>
<dbReference type="GO" id="GO:0005044">
    <property type="term" value="F:scavenger receptor activity"/>
    <property type="evidence" value="ECO:0007669"/>
    <property type="project" value="TreeGrafter"/>
</dbReference>
<evidence type="ECO:0000256" key="3">
    <source>
        <dbReference type="ARBA" id="ARBA00022692"/>
    </source>
</evidence>
<evidence type="ECO:0000256" key="6">
    <source>
        <dbReference type="ARBA" id="ARBA00023180"/>
    </source>
</evidence>
<evidence type="ECO:0000313" key="7">
    <source>
        <dbReference type="EMBL" id="OTF71356.1"/>
    </source>
</evidence>
<dbReference type="EMBL" id="MUJZ01061483">
    <property type="protein sequence ID" value="OTF71356.1"/>
    <property type="molecule type" value="Genomic_DNA"/>
</dbReference>
<evidence type="ECO:0000256" key="2">
    <source>
        <dbReference type="ARBA" id="ARBA00010532"/>
    </source>
</evidence>
<dbReference type="PANTHER" id="PTHR11923">
    <property type="entry name" value="SCAVENGER RECEPTOR CLASS B TYPE-1 SR-B1"/>
    <property type="match status" value="1"/>
</dbReference>
<dbReference type="AlphaFoldDB" id="A0A1Y3AV85"/>
<proteinExistence type="inferred from homology"/>
<dbReference type="InterPro" id="IPR002159">
    <property type="entry name" value="CD36_fam"/>
</dbReference>
<gene>
    <name evidence="7" type="ORF">BLA29_003917</name>
</gene>
<dbReference type="GO" id="GO:0016020">
    <property type="term" value="C:membrane"/>
    <property type="evidence" value="ECO:0007669"/>
    <property type="project" value="UniProtKB-SubCell"/>
</dbReference>
<organism evidence="7 8">
    <name type="scientific">Euroglyphus maynei</name>
    <name type="common">Mayne's house dust mite</name>
    <dbReference type="NCBI Taxonomy" id="6958"/>
    <lineage>
        <taxon>Eukaryota</taxon>
        <taxon>Metazoa</taxon>
        <taxon>Ecdysozoa</taxon>
        <taxon>Arthropoda</taxon>
        <taxon>Chelicerata</taxon>
        <taxon>Arachnida</taxon>
        <taxon>Acari</taxon>
        <taxon>Acariformes</taxon>
        <taxon>Sarcoptiformes</taxon>
        <taxon>Astigmata</taxon>
        <taxon>Psoroptidia</taxon>
        <taxon>Analgoidea</taxon>
        <taxon>Pyroglyphidae</taxon>
        <taxon>Pyroglyphinae</taxon>
        <taxon>Euroglyphus</taxon>
    </lineage>
</organism>
<name>A0A1Y3AV85_EURMA</name>
<keyword evidence="6" id="KW-0325">Glycoprotein</keyword>
<keyword evidence="8" id="KW-1185">Reference proteome</keyword>